<feature type="domain" description="EF-hand" evidence="4">
    <location>
        <begin position="47"/>
        <end position="82"/>
    </location>
</feature>
<dbReference type="InterPro" id="IPR051581">
    <property type="entry name" value="Ca-bind"/>
</dbReference>
<feature type="domain" description="EF-hand" evidence="4">
    <location>
        <begin position="83"/>
        <end position="118"/>
    </location>
</feature>
<dbReference type="CDD" id="cd00051">
    <property type="entry name" value="EFh"/>
    <property type="match status" value="1"/>
</dbReference>
<dbReference type="STRING" id="7719.ENSCINP00000031500"/>
<dbReference type="PROSITE" id="PS50222">
    <property type="entry name" value="EF_HAND_2"/>
    <property type="match status" value="3"/>
</dbReference>
<dbReference type="PROSITE" id="PS00018">
    <property type="entry name" value="EF_HAND_1"/>
    <property type="match status" value="2"/>
</dbReference>
<evidence type="ECO:0000256" key="3">
    <source>
        <dbReference type="ARBA" id="ARBA00022837"/>
    </source>
</evidence>
<protein>
    <submittedName>
        <fullName evidence="5">Calcyphosin-like protein</fullName>
    </submittedName>
</protein>
<dbReference type="Gene3D" id="1.10.238.10">
    <property type="entry name" value="EF-hand"/>
    <property type="match status" value="2"/>
</dbReference>
<dbReference type="GO" id="GO:0005509">
    <property type="term" value="F:calcium ion binding"/>
    <property type="evidence" value="ECO:0007669"/>
    <property type="project" value="InterPro"/>
</dbReference>
<dbReference type="SUPFAM" id="SSF47473">
    <property type="entry name" value="EF-hand"/>
    <property type="match status" value="1"/>
</dbReference>
<proteinExistence type="predicted"/>
<dbReference type="InterPro" id="IPR018247">
    <property type="entry name" value="EF_Hand_1_Ca_BS"/>
</dbReference>
<dbReference type="InterPro" id="IPR011992">
    <property type="entry name" value="EF-hand-dom_pair"/>
</dbReference>
<dbReference type="InterPro" id="IPR002048">
    <property type="entry name" value="EF_hand_dom"/>
</dbReference>
<accession>H2XPB7</accession>
<dbReference type="Pfam" id="PF13499">
    <property type="entry name" value="EF-hand_7"/>
    <property type="match status" value="2"/>
</dbReference>
<reference evidence="5" key="2">
    <citation type="journal article" date="2008" name="Genome Biol.">
        <title>Improved genome assembly and evidence-based global gene model set for the chordate Ciona intestinalis: new insight into intron and operon populations.</title>
        <authorList>
            <person name="Satou Y."/>
            <person name="Mineta K."/>
            <person name="Ogasawara M."/>
            <person name="Sasakura Y."/>
            <person name="Shoguchi E."/>
            <person name="Ueno K."/>
            <person name="Yamada L."/>
            <person name="Matsumoto J."/>
            <person name="Wasserscheid J."/>
            <person name="Dewar K."/>
            <person name="Wiley G.B."/>
            <person name="Macmil S.L."/>
            <person name="Roe B.A."/>
            <person name="Zeller R.W."/>
            <person name="Hastings K.E."/>
            <person name="Lemaire P."/>
            <person name="Lindquist E."/>
            <person name="Endo T."/>
            <person name="Hotta K."/>
            <person name="Inaba K."/>
        </authorList>
    </citation>
    <scope>NUCLEOTIDE SEQUENCE [LARGE SCALE GENOMIC DNA]</scope>
    <source>
        <strain evidence="5">wild type</strain>
    </source>
</reference>
<dbReference type="GeneTree" id="ENSGT00940000156466"/>
<evidence type="ECO:0000256" key="2">
    <source>
        <dbReference type="ARBA" id="ARBA00022737"/>
    </source>
</evidence>
<evidence type="ECO:0000313" key="6">
    <source>
        <dbReference type="Proteomes" id="UP000008144"/>
    </source>
</evidence>
<keyword evidence="3" id="KW-0106">Calcium</keyword>
<reference evidence="6" key="1">
    <citation type="journal article" date="2002" name="Science">
        <title>The draft genome of Ciona intestinalis: insights into chordate and vertebrate origins.</title>
        <authorList>
            <person name="Dehal P."/>
            <person name="Satou Y."/>
            <person name="Campbell R.K."/>
            <person name="Chapman J."/>
            <person name="Degnan B."/>
            <person name="De Tomaso A."/>
            <person name="Davidson B."/>
            <person name="Di Gregorio A."/>
            <person name="Gelpke M."/>
            <person name="Goodstein D.M."/>
            <person name="Harafuji N."/>
            <person name="Hastings K.E."/>
            <person name="Ho I."/>
            <person name="Hotta K."/>
            <person name="Huang W."/>
            <person name="Kawashima T."/>
            <person name="Lemaire P."/>
            <person name="Martinez D."/>
            <person name="Meinertzhagen I.A."/>
            <person name="Necula S."/>
            <person name="Nonaka M."/>
            <person name="Putnam N."/>
            <person name="Rash S."/>
            <person name="Saiga H."/>
            <person name="Satake M."/>
            <person name="Terry A."/>
            <person name="Yamada L."/>
            <person name="Wang H.G."/>
            <person name="Awazu S."/>
            <person name="Azumi K."/>
            <person name="Boore J."/>
            <person name="Branno M."/>
            <person name="Chin-Bow S."/>
            <person name="DeSantis R."/>
            <person name="Doyle S."/>
            <person name="Francino P."/>
            <person name="Keys D.N."/>
            <person name="Haga S."/>
            <person name="Hayashi H."/>
            <person name="Hino K."/>
            <person name="Imai K.S."/>
            <person name="Inaba K."/>
            <person name="Kano S."/>
            <person name="Kobayashi K."/>
            <person name="Kobayashi M."/>
            <person name="Lee B.I."/>
            <person name="Makabe K.W."/>
            <person name="Manohar C."/>
            <person name="Matassi G."/>
            <person name="Medina M."/>
            <person name="Mochizuki Y."/>
            <person name="Mount S."/>
            <person name="Morishita T."/>
            <person name="Miura S."/>
            <person name="Nakayama A."/>
            <person name="Nishizaka S."/>
            <person name="Nomoto H."/>
            <person name="Ohta F."/>
            <person name="Oishi K."/>
            <person name="Rigoutsos I."/>
            <person name="Sano M."/>
            <person name="Sasaki A."/>
            <person name="Sasakura Y."/>
            <person name="Shoguchi E."/>
            <person name="Shin-i T."/>
            <person name="Spagnuolo A."/>
            <person name="Stainier D."/>
            <person name="Suzuki M.M."/>
            <person name="Tassy O."/>
            <person name="Takatori N."/>
            <person name="Tokuoka M."/>
            <person name="Yagi K."/>
            <person name="Yoshizaki F."/>
            <person name="Wada S."/>
            <person name="Zhang C."/>
            <person name="Hyatt P.D."/>
            <person name="Larimer F."/>
            <person name="Detter C."/>
            <person name="Doggett N."/>
            <person name="Glavina T."/>
            <person name="Hawkins T."/>
            <person name="Richardson P."/>
            <person name="Lucas S."/>
            <person name="Kohara Y."/>
            <person name="Levine M."/>
            <person name="Satoh N."/>
            <person name="Rokhsar D.S."/>
        </authorList>
    </citation>
    <scope>NUCLEOTIDE SEQUENCE [LARGE SCALE GENOMIC DNA]</scope>
</reference>
<reference evidence="5" key="4">
    <citation type="submission" date="2025-09" db="UniProtKB">
        <authorList>
            <consortium name="Ensembl"/>
        </authorList>
    </citation>
    <scope>IDENTIFICATION</scope>
</reference>
<sequence length="216" mass="24956">FTPSVLLKMAGTARHDNQMAEKARKLLDTTQDPVEKLRLQCLSRGSSGIKGLGRCFRIMDDDKSRSLDYSEFKKGIYDYGLDLDPDDARKMFETFDRDGSGTIDFDEFLVKLRPPLSKSRRTLIQKAFRKLDRTGDGQITVEDLHGVYDARHHPKYQNGDWTEDQVFLKFLESFDTPGDPDGVVTYEEFYNYYVGVSASIDNDIYFDVMMRKAWKL</sequence>
<evidence type="ECO:0000313" key="5">
    <source>
        <dbReference type="Ensembl" id="ENSCINP00000031500.1"/>
    </source>
</evidence>
<name>H2XPB7_CIOIN</name>
<evidence type="ECO:0000259" key="4">
    <source>
        <dbReference type="PROSITE" id="PS50222"/>
    </source>
</evidence>
<reference evidence="5" key="3">
    <citation type="submission" date="2025-08" db="UniProtKB">
        <authorList>
            <consortium name="Ensembl"/>
        </authorList>
    </citation>
    <scope>IDENTIFICATION</scope>
</reference>
<feature type="domain" description="EF-hand" evidence="4">
    <location>
        <begin position="119"/>
        <end position="154"/>
    </location>
</feature>
<dbReference type="InParanoid" id="H2XPB7"/>
<dbReference type="SMART" id="SM00054">
    <property type="entry name" value="EFh"/>
    <property type="match status" value="3"/>
</dbReference>
<dbReference type="PANTHER" id="PTHR34524">
    <property type="entry name" value="CALCYPHOSIN"/>
    <property type="match status" value="1"/>
</dbReference>
<dbReference type="AlphaFoldDB" id="H2XPB7"/>
<dbReference type="EMBL" id="EAAA01001685">
    <property type="status" value="NOT_ANNOTATED_CDS"/>
    <property type="molecule type" value="Genomic_DNA"/>
</dbReference>
<keyword evidence="1" id="KW-0479">Metal-binding</keyword>
<gene>
    <name evidence="5" type="primary">LOC100179300</name>
</gene>
<dbReference type="PANTHER" id="PTHR34524:SF6">
    <property type="entry name" value="CALCYPHOSINE LIKE"/>
    <property type="match status" value="1"/>
</dbReference>
<evidence type="ECO:0000256" key="1">
    <source>
        <dbReference type="ARBA" id="ARBA00022723"/>
    </source>
</evidence>
<dbReference type="Proteomes" id="UP000008144">
    <property type="component" value="Chromosome 3"/>
</dbReference>
<dbReference type="Ensembl" id="ENSCINT00000035125.1">
    <property type="protein sequence ID" value="ENSCINP00000031500.1"/>
    <property type="gene ID" value="ENSCING00000009506.2"/>
</dbReference>
<keyword evidence="2" id="KW-0677">Repeat</keyword>
<keyword evidence="6" id="KW-1185">Reference proteome</keyword>
<organism evidence="5 6">
    <name type="scientific">Ciona intestinalis</name>
    <name type="common">Transparent sea squirt</name>
    <name type="synonym">Ascidia intestinalis</name>
    <dbReference type="NCBI Taxonomy" id="7719"/>
    <lineage>
        <taxon>Eukaryota</taxon>
        <taxon>Metazoa</taxon>
        <taxon>Chordata</taxon>
        <taxon>Tunicata</taxon>
        <taxon>Ascidiacea</taxon>
        <taxon>Phlebobranchia</taxon>
        <taxon>Cionidae</taxon>
        <taxon>Ciona</taxon>
    </lineage>
</organism>
<dbReference type="OMA" id="VKMQRED"/>